<dbReference type="RefSeq" id="WP_260906692.1">
    <property type="nucleotide sequence ID" value="NZ_JAOCZP010000010.1"/>
</dbReference>
<dbReference type="Proteomes" id="UP001320831">
    <property type="component" value="Unassembled WGS sequence"/>
</dbReference>
<dbReference type="Pfam" id="PF00144">
    <property type="entry name" value="Beta-lactamase"/>
    <property type="match status" value="1"/>
</dbReference>
<evidence type="ECO:0000313" key="2">
    <source>
        <dbReference type="EMBL" id="MCT7377948.1"/>
    </source>
</evidence>
<keyword evidence="3" id="KW-1185">Reference proteome</keyword>
<feature type="domain" description="Beta-lactamase-related" evidence="1">
    <location>
        <begin position="14"/>
        <end position="330"/>
    </location>
</feature>
<organism evidence="2 3">
    <name type="scientific">Chelativorans salis</name>
    <dbReference type="NCBI Taxonomy" id="2978478"/>
    <lineage>
        <taxon>Bacteria</taxon>
        <taxon>Pseudomonadati</taxon>
        <taxon>Pseudomonadota</taxon>
        <taxon>Alphaproteobacteria</taxon>
        <taxon>Hyphomicrobiales</taxon>
        <taxon>Phyllobacteriaceae</taxon>
        <taxon>Chelativorans</taxon>
    </lineage>
</organism>
<reference evidence="2 3" key="1">
    <citation type="submission" date="2022-09" db="EMBL/GenBank/DDBJ databases">
        <title>Chelativorans salina sp. nov., a novel slightly halophilic bacterium isolated from a saline lake sediment enrichment.</title>
        <authorList>
            <person name="Gao L."/>
            <person name="Fang B.-Z."/>
            <person name="Li W.-J."/>
        </authorList>
    </citation>
    <scope>NUCLEOTIDE SEQUENCE [LARGE SCALE GENOMIC DNA]</scope>
    <source>
        <strain evidence="2 3">EGI FJ00035</strain>
    </source>
</reference>
<protein>
    <submittedName>
        <fullName evidence="2">Serine hydrolase</fullName>
    </submittedName>
</protein>
<dbReference type="InterPro" id="IPR012338">
    <property type="entry name" value="Beta-lactam/transpept-like"/>
</dbReference>
<dbReference type="GO" id="GO:0016787">
    <property type="term" value="F:hydrolase activity"/>
    <property type="evidence" value="ECO:0007669"/>
    <property type="project" value="UniProtKB-KW"/>
</dbReference>
<dbReference type="PANTHER" id="PTHR46825:SF9">
    <property type="entry name" value="BETA-LACTAMASE-RELATED DOMAIN-CONTAINING PROTEIN"/>
    <property type="match status" value="1"/>
</dbReference>
<evidence type="ECO:0000259" key="1">
    <source>
        <dbReference type="Pfam" id="PF00144"/>
    </source>
</evidence>
<dbReference type="PANTHER" id="PTHR46825">
    <property type="entry name" value="D-ALANYL-D-ALANINE-CARBOXYPEPTIDASE/ENDOPEPTIDASE AMPH"/>
    <property type="match status" value="1"/>
</dbReference>
<keyword evidence="2" id="KW-0378">Hydrolase</keyword>
<dbReference type="SUPFAM" id="SSF56601">
    <property type="entry name" value="beta-lactamase/transpeptidase-like"/>
    <property type="match status" value="1"/>
</dbReference>
<dbReference type="Gene3D" id="3.40.710.10">
    <property type="entry name" value="DD-peptidase/beta-lactamase superfamily"/>
    <property type="match status" value="1"/>
</dbReference>
<evidence type="ECO:0000313" key="3">
    <source>
        <dbReference type="Proteomes" id="UP001320831"/>
    </source>
</evidence>
<dbReference type="InterPro" id="IPR001466">
    <property type="entry name" value="Beta-lactam-related"/>
</dbReference>
<comment type="caution">
    <text evidence="2">The sequence shown here is derived from an EMBL/GenBank/DDBJ whole genome shotgun (WGS) entry which is preliminary data.</text>
</comment>
<proteinExistence type="predicted"/>
<sequence>MTDMTDQIDHLFAAWAKLDSPGAAVAVMQDGEIVLKRGYGMANLDHDVPIEPSSIFHAASVSKQFTAMAVYMLAGEGKLTLEDDARSYIPQLPDLGFPITLRHLLHHTSGLRDQWDLLTLAGWRYSKDLITDDDVLRLVSRQRTLNFPPGARFLYCNTGYTLLAQVVQNVTGQSFRQFTTSRLFKALGMARTFFRDRHGEVIKGVAYGYHPCGEGFEAAPTNFETVGATSLLTTVEDLALWDANFYSGLVGGKSVFDQMHQRGVLNDGSLTGYGGGVGLGTYRGFNIVEHTGGDAGYRSDLMRFPEQGLSIAILSNLSSIDPPALARRIADIVLKPILPGQRENPRRVPTIDSMPQLELERLAGVYIDPEDGDQILHLHYGNGKLLGGAAAAKEQAFELEPMGSGHFRYILFPRTQILVEGDGALSLLVDDRPINRFVRLASYSCSPAELEEFVGTYRSPETGYEYDVVLYDGGLASRALKQLPQPMTVMAKDLFVEGRSRLRFRRDDKGVVAGLELNSERTRNFNLDRLPSE</sequence>
<dbReference type="EMBL" id="JAOCZP010000010">
    <property type="protein sequence ID" value="MCT7377948.1"/>
    <property type="molecule type" value="Genomic_DNA"/>
</dbReference>
<name>A0ABT2LTT8_9HYPH</name>
<gene>
    <name evidence="2" type="ORF">N5A92_23295</name>
</gene>
<accession>A0ABT2LTT8</accession>
<dbReference type="InterPro" id="IPR050491">
    <property type="entry name" value="AmpC-like"/>
</dbReference>